<evidence type="ECO:0000313" key="2">
    <source>
        <dbReference type="EMBL" id="OEG16813.1"/>
    </source>
</evidence>
<proteinExistence type="predicted"/>
<dbReference type="InterPro" id="IPR006640">
    <property type="entry name" value="SprT-like_domain"/>
</dbReference>
<dbReference type="RefSeq" id="WP_069663210.1">
    <property type="nucleotide sequence ID" value="NZ_JBHUJJ010000001.1"/>
</dbReference>
<protein>
    <recommendedName>
        <fullName evidence="1">SprT-like domain-containing protein</fullName>
    </recommendedName>
</protein>
<sequence>MEKLLSEKLEMLEIAFDDLNTKYFESALSKSVITIQSTPSSYGHFTTKQVWTVVRKKAYEINLGAETLNRKIENIIATLVHEMVHQYCAENSIKDTSRGNTYHNKRFKEESEKRGLLISYEPRIGWSVTEPTKELIDYVRSNNIYEKISMYRKTTLKEKKSTRSSTRKYVCVSCSQTVRATKEVNIICGDCNQKMISN</sequence>
<evidence type="ECO:0000313" key="3">
    <source>
        <dbReference type="Proteomes" id="UP000095094"/>
    </source>
</evidence>
<accession>A0A1E5GVT7</accession>
<evidence type="ECO:0000259" key="1">
    <source>
        <dbReference type="Pfam" id="PF10263"/>
    </source>
</evidence>
<dbReference type="AlphaFoldDB" id="A0A1E5GVT7"/>
<dbReference type="Proteomes" id="UP000095094">
    <property type="component" value="Unassembled WGS sequence"/>
</dbReference>
<dbReference type="EMBL" id="MIJY01000012">
    <property type="protein sequence ID" value="OEG16813.1"/>
    <property type="molecule type" value="Genomic_DNA"/>
</dbReference>
<organism evidence="2 3">
    <name type="scientific">Enterococcus termitis</name>
    <dbReference type="NCBI Taxonomy" id="332950"/>
    <lineage>
        <taxon>Bacteria</taxon>
        <taxon>Bacillati</taxon>
        <taxon>Bacillota</taxon>
        <taxon>Bacilli</taxon>
        <taxon>Lactobacillales</taxon>
        <taxon>Enterococcaceae</taxon>
        <taxon>Enterococcus</taxon>
    </lineage>
</organism>
<dbReference type="OrthoDB" id="9787302at2"/>
<reference evidence="3" key="1">
    <citation type="submission" date="2016-09" db="EMBL/GenBank/DDBJ databases">
        <authorList>
            <person name="Gulvik C.A."/>
        </authorList>
    </citation>
    <scope>NUCLEOTIDE SEQUENCE [LARGE SCALE GENOMIC DNA]</scope>
    <source>
        <strain evidence="3">LMG 8895</strain>
    </source>
</reference>
<keyword evidence="3" id="KW-1185">Reference proteome</keyword>
<gene>
    <name evidence="2" type="ORF">BCR25_04240</name>
</gene>
<dbReference type="GO" id="GO:0006950">
    <property type="term" value="P:response to stress"/>
    <property type="evidence" value="ECO:0007669"/>
    <property type="project" value="UniProtKB-ARBA"/>
</dbReference>
<dbReference type="Pfam" id="PF10263">
    <property type="entry name" value="SprT-like"/>
    <property type="match status" value="1"/>
</dbReference>
<comment type="caution">
    <text evidence="2">The sequence shown here is derived from an EMBL/GenBank/DDBJ whole genome shotgun (WGS) entry which is preliminary data.</text>
</comment>
<name>A0A1E5GVT7_9ENTE</name>
<feature type="domain" description="SprT-like" evidence="1">
    <location>
        <begin position="15"/>
        <end position="110"/>
    </location>
</feature>